<dbReference type="GO" id="GO:0005975">
    <property type="term" value="P:carbohydrate metabolic process"/>
    <property type="evidence" value="ECO:0007669"/>
    <property type="project" value="InterPro"/>
</dbReference>
<dbReference type="Gene3D" id="2.60.40.1110">
    <property type="match status" value="2"/>
</dbReference>
<evidence type="ECO:0000259" key="6">
    <source>
        <dbReference type="Pfam" id="PF03714"/>
    </source>
</evidence>
<proteinExistence type="inferred from homology"/>
<dbReference type="GO" id="GO:0016798">
    <property type="term" value="F:hydrolase activity, acting on glycosyl bonds"/>
    <property type="evidence" value="ECO:0007669"/>
    <property type="project" value="UniProtKB-KW"/>
</dbReference>
<evidence type="ECO:0000256" key="1">
    <source>
        <dbReference type="ARBA" id="ARBA00008061"/>
    </source>
</evidence>
<feature type="compositionally biased region" description="Low complexity" evidence="5">
    <location>
        <begin position="42"/>
        <end position="60"/>
    </location>
</feature>
<organism evidence="7">
    <name type="scientific">Streptomyces haneummycinicus</name>
    <dbReference type="NCBI Taxonomy" id="3074435"/>
    <lineage>
        <taxon>Bacteria</taxon>
        <taxon>Bacillati</taxon>
        <taxon>Actinomycetota</taxon>
        <taxon>Actinomycetes</taxon>
        <taxon>Kitasatosporales</taxon>
        <taxon>Streptomycetaceae</taxon>
        <taxon>Streptomyces</taxon>
    </lineage>
</organism>
<dbReference type="GO" id="GO:0030246">
    <property type="term" value="F:carbohydrate binding"/>
    <property type="evidence" value="ECO:0007669"/>
    <property type="project" value="InterPro"/>
</dbReference>
<evidence type="ECO:0000256" key="2">
    <source>
        <dbReference type="ARBA" id="ARBA00022729"/>
    </source>
</evidence>
<keyword evidence="4" id="KW-0326">Glycosidase</keyword>
<accession>A0AAT9HTL0</accession>
<name>A0AAT9HTL0_9ACTN</name>
<dbReference type="Pfam" id="PF03714">
    <property type="entry name" value="PUD"/>
    <property type="match status" value="2"/>
</dbReference>
<evidence type="ECO:0000256" key="3">
    <source>
        <dbReference type="ARBA" id="ARBA00022801"/>
    </source>
</evidence>
<evidence type="ECO:0000256" key="4">
    <source>
        <dbReference type="ARBA" id="ARBA00023295"/>
    </source>
</evidence>
<evidence type="ECO:0000313" key="7">
    <source>
        <dbReference type="EMBL" id="BFO20914.1"/>
    </source>
</evidence>
<reference evidence="7" key="2">
    <citation type="submission" date="2024-07" db="EMBL/GenBank/DDBJ databases">
        <title>Streptomyces haneummycinica sp. nov., a new antibiotic-producing actinobacterium isolated from marine sediment.</title>
        <authorList>
            <person name="Uemura M."/>
            <person name="Hamada M."/>
            <person name="Hirano S."/>
            <person name="Kobayashi K."/>
            <person name="Ohshiro T."/>
            <person name="Kobayashi T."/>
            <person name="Terahara T."/>
        </authorList>
    </citation>
    <scope>NUCLEOTIDE SEQUENCE</scope>
    <source>
        <strain evidence="7">KM77-8</strain>
    </source>
</reference>
<dbReference type="SUPFAM" id="SSF49452">
    <property type="entry name" value="Starch-binding domain-like"/>
    <property type="match status" value="2"/>
</dbReference>
<dbReference type="InterPro" id="IPR005323">
    <property type="entry name" value="CBM41_pullulanase"/>
</dbReference>
<dbReference type="InterPro" id="IPR013784">
    <property type="entry name" value="Carb-bd-like_fold"/>
</dbReference>
<reference evidence="7" key="1">
    <citation type="submission" date="2024-06" db="EMBL/GenBank/DDBJ databases">
        <authorList>
            <consortium name="consrtm"/>
            <person name="Uemura M."/>
            <person name="Terahara T."/>
        </authorList>
    </citation>
    <scope>NUCLEOTIDE SEQUENCE</scope>
    <source>
        <strain evidence="7">KM77-8</strain>
    </source>
</reference>
<gene>
    <name evidence="7" type="ORF">SHKM778_73020</name>
</gene>
<dbReference type="AlphaFoldDB" id="A0AAT9HTL0"/>
<keyword evidence="3" id="KW-0378">Hydrolase</keyword>
<evidence type="ECO:0000256" key="5">
    <source>
        <dbReference type="SAM" id="MobiDB-lite"/>
    </source>
</evidence>
<sequence length="206" mass="22457">MADPRLRRPRPYKVTHTIGEDVPAGTALRYKAVVTDSAGRTASALASSTTGTPPVEEPPTAASRDYAIVHYRRADGDYGDWGLYAWGDLADGEATEWPAGHPFTGRDAYGAFAYVKLKPGASDVGFLVVDKDGNKDVSTDRTIDLTRTGEVWIEQGEETVTTERPEYPAQDTTKAVLHYHRADGNYDGWGLHTWTGAANPTDWSNP</sequence>
<protein>
    <recommendedName>
        <fullName evidence="6">Pullulanase carbohydrate-binding module 41 domain-containing protein</fullName>
    </recommendedName>
</protein>
<comment type="similarity">
    <text evidence="1">Belongs to the glycosyl hydrolase 13 family.</text>
</comment>
<feature type="region of interest" description="Disordered" evidence="5">
    <location>
        <begin position="42"/>
        <end position="61"/>
    </location>
</feature>
<feature type="domain" description="Pullulanase carbohydrate-binding module 41" evidence="6">
    <location>
        <begin position="175"/>
        <end position="206"/>
    </location>
</feature>
<dbReference type="EMBL" id="AP035768">
    <property type="protein sequence ID" value="BFO20914.1"/>
    <property type="molecule type" value="Genomic_DNA"/>
</dbReference>
<dbReference type="CDD" id="cd10315">
    <property type="entry name" value="CBM41_pullulanase"/>
    <property type="match status" value="1"/>
</dbReference>
<keyword evidence="2" id="KW-0732">Signal</keyword>
<feature type="domain" description="Pullulanase carbohydrate-binding module 41" evidence="6">
    <location>
        <begin position="66"/>
        <end position="162"/>
    </location>
</feature>